<proteinExistence type="predicted"/>
<dbReference type="NCBIfam" id="TIGR02098">
    <property type="entry name" value="MJ0042_CXXC"/>
    <property type="match status" value="1"/>
</dbReference>
<name>A0A2N1PSC6_9BACT</name>
<organism evidence="1 2">
    <name type="scientific">Candidatus Wallbacteria bacterium HGW-Wallbacteria-1</name>
    <dbReference type="NCBI Taxonomy" id="2013854"/>
    <lineage>
        <taxon>Bacteria</taxon>
        <taxon>Candidatus Walliibacteriota</taxon>
    </lineage>
</organism>
<evidence type="ECO:0000313" key="2">
    <source>
        <dbReference type="Proteomes" id="UP000233256"/>
    </source>
</evidence>
<accession>A0A2N1PSC6</accession>
<reference evidence="1 2" key="1">
    <citation type="journal article" date="2017" name="ISME J.">
        <title>Potential for microbial H2 and metal transformations associated with novel bacteria and archaea in deep terrestrial subsurface sediments.</title>
        <authorList>
            <person name="Hernsdorf A.W."/>
            <person name="Amano Y."/>
            <person name="Miyakawa K."/>
            <person name="Ise K."/>
            <person name="Suzuki Y."/>
            <person name="Anantharaman K."/>
            <person name="Probst A."/>
            <person name="Burstein D."/>
            <person name="Thomas B.C."/>
            <person name="Banfield J.F."/>
        </authorList>
    </citation>
    <scope>NUCLEOTIDE SEQUENCE [LARGE SCALE GENOMIC DNA]</scope>
    <source>
        <strain evidence="1">HGW-Wallbacteria-1</strain>
    </source>
</reference>
<dbReference type="AlphaFoldDB" id="A0A2N1PSC6"/>
<dbReference type="EMBL" id="PGXC01000003">
    <property type="protein sequence ID" value="PKK91241.1"/>
    <property type="molecule type" value="Genomic_DNA"/>
</dbReference>
<comment type="caution">
    <text evidence="1">The sequence shown here is derived from an EMBL/GenBank/DDBJ whole genome shotgun (WGS) entry which is preliminary data.</text>
</comment>
<dbReference type="Proteomes" id="UP000233256">
    <property type="component" value="Unassembled WGS sequence"/>
</dbReference>
<dbReference type="InterPro" id="IPR011723">
    <property type="entry name" value="Znf/thioredoxin_put"/>
</dbReference>
<gene>
    <name evidence="1" type="ORF">CVV64_05580</name>
</gene>
<protein>
    <submittedName>
        <fullName evidence="1">Uncharacterized protein</fullName>
    </submittedName>
</protein>
<evidence type="ECO:0000313" key="1">
    <source>
        <dbReference type="EMBL" id="PKK91241.1"/>
    </source>
</evidence>
<sequence>MKCIPFFGGKCSGHGGKMEFKCFNCGKQVAVDSSSKGLNNAGLEYVEVKCGNCKKRYRFFQKRM</sequence>